<gene>
    <name evidence="4" type="ORF">RCIX902</name>
</gene>
<organism evidence="4 5">
    <name type="scientific">Methanocella arvoryzae (strain DSM 22066 / NBRC 105507 / MRE50)</name>
    <dbReference type="NCBI Taxonomy" id="351160"/>
    <lineage>
        <taxon>Archaea</taxon>
        <taxon>Methanobacteriati</taxon>
        <taxon>Methanobacteriota</taxon>
        <taxon>Stenosarchaea group</taxon>
        <taxon>Methanomicrobia</taxon>
        <taxon>Methanocellales</taxon>
        <taxon>Methanocellaceae</taxon>
        <taxon>Methanocella</taxon>
    </lineage>
</organism>
<dbReference type="Proteomes" id="UP000000663">
    <property type="component" value="Chromosome"/>
</dbReference>
<evidence type="ECO:0000256" key="1">
    <source>
        <dbReference type="ARBA" id="ARBA00022679"/>
    </source>
</evidence>
<sequence>MQDPVVIAAGINAYMPSDYVHMGETMIAFVATSGGEVVGFYFVKQLDPSTAELMLLYVKGGYKGKGIGTVLLDHMESLLRTRYPGTRRVELDTIVPGYNGKFYEKKGFCRTGESELRYPDRIVKAVRMAKELRQTTAG</sequence>
<dbReference type="InterPro" id="IPR000182">
    <property type="entry name" value="GNAT_dom"/>
</dbReference>
<keyword evidence="1" id="KW-0808">Transferase</keyword>
<dbReference type="InterPro" id="IPR050832">
    <property type="entry name" value="Bact_Acetyltransf"/>
</dbReference>
<name>Q0W5U2_METAR</name>
<reference evidence="4 5" key="1">
    <citation type="journal article" date="2006" name="Science">
        <title>Genome of rice cluster I archaea -- the key methane producers in the rice rhizosphere.</title>
        <authorList>
            <person name="Erkel C."/>
            <person name="Kube M."/>
            <person name="Reinhardt R."/>
            <person name="Liesack W."/>
        </authorList>
    </citation>
    <scope>NUCLEOTIDE SEQUENCE [LARGE SCALE GENOMIC DNA]</scope>
    <source>
        <strain evidence="5">DSM 22066 / NBRC 105507 / MRE50</strain>
    </source>
</reference>
<dbReference type="eggNOG" id="arCOG00844">
    <property type="taxonomic scope" value="Archaea"/>
</dbReference>
<dbReference type="PROSITE" id="PS51186">
    <property type="entry name" value="GNAT"/>
    <property type="match status" value="1"/>
</dbReference>
<proteinExistence type="predicted"/>
<evidence type="ECO:0000256" key="2">
    <source>
        <dbReference type="ARBA" id="ARBA00023315"/>
    </source>
</evidence>
<dbReference type="PANTHER" id="PTHR43877">
    <property type="entry name" value="AMINOALKYLPHOSPHONATE N-ACETYLTRANSFERASE-RELATED-RELATED"/>
    <property type="match status" value="1"/>
</dbReference>
<dbReference type="EMBL" id="AM114193">
    <property type="protein sequence ID" value="CAJ36251.1"/>
    <property type="molecule type" value="Genomic_DNA"/>
</dbReference>
<keyword evidence="5" id="KW-1185">Reference proteome</keyword>
<dbReference type="Gene3D" id="3.40.630.30">
    <property type="match status" value="1"/>
</dbReference>
<dbReference type="AlphaFoldDB" id="Q0W5U2"/>
<dbReference type="KEGG" id="rci:RCIX902"/>
<evidence type="ECO:0000259" key="3">
    <source>
        <dbReference type="PROSITE" id="PS51186"/>
    </source>
</evidence>
<protein>
    <submittedName>
        <fullName evidence="4">Predicted acetyltransferase (GNAT family)</fullName>
    </submittedName>
</protein>
<keyword evidence="2" id="KW-0012">Acyltransferase</keyword>
<evidence type="ECO:0000313" key="4">
    <source>
        <dbReference type="EMBL" id="CAJ36251.1"/>
    </source>
</evidence>
<evidence type="ECO:0000313" key="5">
    <source>
        <dbReference type="Proteomes" id="UP000000663"/>
    </source>
</evidence>
<dbReference type="PANTHER" id="PTHR43877:SF2">
    <property type="entry name" value="AMINOALKYLPHOSPHONATE N-ACETYLTRANSFERASE-RELATED"/>
    <property type="match status" value="1"/>
</dbReference>
<dbReference type="InterPro" id="IPR016181">
    <property type="entry name" value="Acyl_CoA_acyltransferase"/>
</dbReference>
<feature type="domain" description="N-acetyltransferase" evidence="3">
    <location>
        <begin position="1"/>
        <end position="133"/>
    </location>
</feature>
<dbReference type="GO" id="GO:0016747">
    <property type="term" value="F:acyltransferase activity, transferring groups other than amino-acyl groups"/>
    <property type="evidence" value="ECO:0007669"/>
    <property type="project" value="InterPro"/>
</dbReference>
<dbReference type="STRING" id="351160.RCIX902"/>
<dbReference type="Pfam" id="PF00583">
    <property type="entry name" value="Acetyltransf_1"/>
    <property type="match status" value="1"/>
</dbReference>
<dbReference type="GeneID" id="25397307"/>
<dbReference type="RefSeq" id="WP_012036267.1">
    <property type="nucleotide sequence ID" value="NC_009464.1"/>
</dbReference>
<dbReference type="SUPFAM" id="SSF55729">
    <property type="entry name" value="Acyl-CoA N-acyltransferases (Nat)"/>
    <property type="match status" value="1"/>
</dbReference>
<accession>Q0W5U2</accession>